<dbReference type="GO" id="GO:0008168">
    <property type="term" value="F:methyltransferase activity"/>
    <property type="evidence" value="ECO:0007669"/>
    <property type="project" value="UniProtKB-KW"/>
</dbReference>
<reference evidence="4 5" key="1">
    <citation type="submission" date="2018-06" db="EMBL/GenBank/DDBJ databases">
        <authorList>
            <consortium name="Pathogen Informatics"/>
            <person name="Doyle S."/>
        </authorList>
    </citation>
    <scope>NUCLEOTIDE SEQUENCE [LARGE SCALE GENOMIC DNA]</scope>
    <source>
        <strain evidence="4 5">NCTC13163</strain>
    </source>
</reference>
<keyword evidence="4" id="KW-0808">Transferase</keyword>
<accession>A0A377FRU4</accession>
<keyword evidence="4" id="KW-0489">Methyltransferase</keyword>
<dbReference type="Proteomes" id="UP000254060">
    <property type="component" value="Unassembled WGS sequence"/>
</dbReference>
<proteinExistence type="predicted"/>
<dbReference type="InterPro" id="IPR019734">
    <property type="entry name" value="TPR_rpt"/>
</dbReference>
<sequence>MEANYEALMTLPEPESPLAAELHYYRGRRALREGRLDEATFFMAEATTAAAHRVDYHKQYAELLFEVGEVYHANDVWKRVLELDDTATEALYHLASNCAYISQYEEAATYASRYLEQEAHGPYAESVQSLLELIELEKELEDEEEDELITWHTEAQRQIDKGRLFAAKSTLERLIDRYPAFWPAYNNLAIVHFYLGNDETAFETLEYVLDENPGNLHAILNTIMLLHEAGQSVAALHLSAPLTRVRPLQFEMRYKLATTLALVGHYNHAYEELRLLQERGFRGDSLFGHWLSVSAYKTGRLEEAATYLNGEQSKQIEDKQSFDIRDNLEFRSALVQGLRQEDDLARIEIIRIISKLEDDEAFEALALTNTVTDDETVIAFAKKCQAVICAVPFKGDVRIERAYEALILAERHVPEAEQMSLEGDFYERFSRLLLTGYSFDDVTASAAALVWMFYAKRDALVLSDCADAFGITVDTLTDTIRSYKQQLERA</sequence>
<gene>
    <name evidence="4" type="ORF">NCTC13163_00899</name>
</gene>
<dbReference type="PROSITE" id="PS50005">
    <property type="entry name" value="TPR"/>
    <property type="match status" value="1"/>
</dbReference>
<feature type="repeat" description="TPR" evidence="3">
    <location>
        <begin position="182"/>
        <end position="215"/>
    </location>
</feature>
<dbReference type="RefSeq" id="WP_029334593.1">
    <property type="nucleotide sequence ID" value="NZ_UGGP01000001.1"/>
</dbReference>
<dbReference type="AlphaFoldDB" id="A0A377FRU4"/>
<dbReference type="EMBL" id="UGGP01000001">
    <property type="protein sequence ID" value="STO07551.1"/>
    <property type="molecule type" value="Genomic_DNA"/>
</dbReference>
<dbReference type="SUPFAM" id="SSF48452">
    <property type="entry name" value="TPR-like"/>
    <property type="match status" value="1"/>
</dbReference>
<organism evidence="4 5">
    <name type="scientific">Exiguobacterium aurantiacum</name>
    <dbReference type="NCBI Taxonomy" id="33987"/>
    <lineage>
        <taxon>Bacteria</taxon>
        <taxon>Bacillati</taxon>
        <taxon>Bacillota</taxon>
        <taxon>Bacilli</taxon>
        <taxon>Bacillales</taxon>
        <taxon>Bacillales Family XII. Incertae Sedis</taxon>
        <taxon>Exiguobacterium</taxon>
    </lineage>
</organism>
<evidence type="ECO:0000313" key="5">
    <source>
        <dbReference type="Proteomes" id="UP000254060"/>
    </source>
</evidence>
<dbReference type="GO" id="GO:0032259">
    <property type="term" value="P:methylation"/>
    <property type="evidence" value="ECO:0007669"/>
    <property type="project" value="UniProtKB-KW"/>
</dbReference>
<dbReference type="PANTHER" id="PTHR45586">
    <property type="entry name" value="TPR REPEAT-CONTAINING PROTEIN PA4667"/>
    <property type="match status" value="1"/>
</dbReference>
<keyword evidence="1" id="KW-0677">Repeat</keyword>
<evidence type="ECO:0000256" key="2">
    <source>
        <dbReference type="ARBA" id="ARBA00022803"/>
    </source>
</evidence>
<dbReference type="InterPro" id="IPR051012">
    <property type="entry name" value="CellSynth/LPSAsmb/PSIAsmb"/>
</dbReference>
<keyword evidence="2 3" id="KW-0802">TPR repeat</keyword>
<dbReference type="PANTHER" id="PTHR45586:SF1">
    <property type="entry name" value="LIPOPOLYSACCHARIDE ASSEMBLY PROTEIN B"/>
    <property type="match status" value="1"/>
</dbReference>
<name>A0A377FRU4_9BACL</name>
<evidence type="ECO:0000256" key="1">
    <source>
        <dbReference type="ARBA" id="ARBA00022737"/>
    </source>
</evidence>
<dbReference type="STRING" id="1397694.GCA_000702585_01413"/>
<dbReference type="InterPro" id="IPR011990">
    <property type="entry name" value="TPR-like_helical_dom_sf"/>
</dbReference>
<evidence type="ECO:0000256" key="3">
    <source>
        <dbReference type="PROSITE-ProRule" id="PRU00339"/>
    </source>
</evidence>
<evidence type="ECO:0000313" key="4">
    <source>
        <dbReference type="EMBL" id="STO07551.1"/>
    </source>
</evidence>
<protein>
    <submittedName>
        <fullName evidence="4">Predicted methyltransferase (Contains TPR repeat)</fullName>
    </submittedName>
</protein>
<dbReference type="Gene3D" id="1.25.40.10">
    <property type="entry name" value="Tetratricopeptide repeat domain"/>
    <property type="match status" value="2"/>
</dbReference>